<dbReference type="AlphaFoldDB" id="A0AAD9IXT9"/>
<dbReference type="EMBL" id="JAODUO010004936">
    <property type="protein sequence ID" value="KAK2142275.1"/>
    <property type="molecule type" value="Genomic_DNA"/>
</dbReference>
<reference evidence="1" key="1">
    <citation type="journal article" date="2023" name="Mol. Biol. Evol.">
        <title>Third-Generation Sequencing Reveals the Adaptive Role of the Epigenome in Three Deep-Sea Polychaetes.</title>
        <authorList>
            <person name="Perez M."/>
            <person name="Aroh O."/>
            <person name="Sun Y."/>
            <person name="Lan Y."/>
            <person name="Juniper S.K."/>
            <person name="Young C.R."/>
            <person name="Angers B."/>
            <person name="Qian P.Y."/>
        </authorList>
    </citation>
    <scope>NUCLEOTIDE SEQUENCE</scope>
    <source>
        <strain evidence="1">R07B-5</strain>
    </source>
</reference>
<protein>
    <submittedName>
        <fullName evidence="1">Uncharacterized protein</fullName>
    </submittedName>
</protein>
<proteinExistence type="predicted"/>
<evidence type="ECO:0000313" key="2">
    <source>
        <dbReference type="Proteomes" id="UP001209878"/>
    </source>
</evidence>
<comment type="caution">
    <text evidence="1">The sequence shown here is derived from an EMBL/GenBank/DDBJ whole genome shotgun (WGS) entry which is preliminary data.</text>
</comment>
<gene>
    <name evidence="1" type="ORF">NP493_4953g00000</name>
</gene>
<organism evidence="1 2">
    <name type="scientific">Ridgeia piscesae</name>
    <name type="common">Tubeworm</name>
    <dbReference type="NCBI Taxonomy" id="27915"/>
    <lineage>
        <taxon>Eukaryota</taxon>
        <taxon>Metazoa</taxon>
        <taxon>Spiralia</taxon>
        <taxon>Lophotrochozoa</taxon>
        <taxon>Annelida</taxon>
        <taxon>Polychaeta</taxon>
        <taxon>Sedentaria</taxon>
        <taxon>Canalipalpata</taxon>
        <taxon>Sabellida</taxon>
        <taxon>Siboglinidae</taxon>
        <taxon>Ridgeia</taxon>
    </lineage>
</organism>
<keyword evidence="2" id="KW-1185">Reference proteome</keyword>
<sequence>MRDKCKIINVQGKRQSMFGTNATGCSLTLLW</sequence>
<name>A0AAD9IXT9_RIDPI</name>
<dbReference type="Proteomes" id="UP001209878">
    <property type="component" value="Unassembled WGS sequence"/>
</dbReference>
<accession>A0AAD9IXT9</accession>
<evidence type="ECO:0000313" key="1">
    <source>
        <dbReference type="EMBL" id="KAK2142275.1"/>
    </source>
</evidence>